<name>A0A3P7LPP3_DIBLA</name>
<feature type="region of interest" description="Disordered" evidence="1">
    <location>
        <begin position="109"/>
        <end position="133"/>
    </location>
</feature>
<keyword evidence="3" id="KW-1185">Reference proteome</keyword>
<reference evidence="2 3" key="1">
    <citation type="submission" date="2018-11" db="EMBL/GenBank/DDBJ databases">
        <authorList>
            <consortium name="Pathogen Informatics"/>
        </authorList>
    </citation>
    <scope>NUCLEOTIDE SEQUENCE [LARGE SCALE GENOMIC DNA]</scope>
</reference>
<protein>
    <submittedName>
        <fullName evidence="2">Uncharacterized protein</fullName>
    </submittedName>
</protein>
<sequence>MPVFALSNVSGVGLNDLLAFLARVSAADLTKTDLEGLLLSPSGVHHAPPCRSAAARNEDAEVDSTAPVAVEFSVTKVYWHVPGVKSPVLAGLLTTGEIHENQKLWLGPSEESAELRSPNSQDIHIPLSPKRIA</sequence>
<dbReference type="EMBL" id="UYRU01061694">
    <property type="protein sequence ID" value="VDN15190.1"/>
    <property type="molecule type" value="Genomic_DNA"/>
</dbReference>
<evidence type="ECO:0000313" key="3">
    <source>
        <dbReference type="Proteomes" id="UP000281553"/>
    </source>
</evidence>
<dbReference type="Proteomes" id="UP000281553">
    <property type="component" value="Unassembled WGS sequence"/>
</dbReference>
<accession>A0A3P7LPP3</accession>
<evidence type="ECO:0000313" key="2">
    <source>
        <dbReference type="EMBL" id="VDN15190.1"/>
    </source>
</evidence>
<gene>
    <name evidence="2" type="ORF">DILT_LOCUS11021</name>
</gene>
<dbReference type="AlphaFoldDB" id="A0A3P7LPP3"/>
<evidence type="ECO:0000256" key="1">
    <source>
        <dbReference type="SAM" id="MobiDB-lite"/>
    </source>
</evidence>
<proteinExistence type="predicted"/>
<organism evidence="2 3">
    <name type="scientific">Dibothriocephalus latus</name>
    <name type="common">Fish tapeworm</name>
    <name type="synonym">Diphyllobothrium latum</name>
    <dbReference type="NCBI Taxonomy" id="60516"/>
    <lineage>
        <taxon>Eukaryota</taxon>
        <taxon>Metazoa</taxon>
        <taxon>Spiralia</taxon>
        <taxon>Lophotrochozoa</taxon>
        <taxon>Platyhelminthes</taxon>
        <taxon>Cestoda</taxon>
        <taxon>Eucestoda</taxon>
        <taxon>Diphyllobothriidea</taxon>
        <taxon>Diphyllobothriidae</taxon>
        <taxon>Dibothriocephalus</taxon>
    </lineage>
</organism>